<proteinExistence type="predicted"/>
<gene>
    <name evidence="2" type="ORF">FHS19_002934</name>
</gene>
<feature type="transmembrane region" description="Helical" evidence="1">
    <location>
        <begin position="55"/>
        <end position="75"/>
    </location>
</feature>
<reference evidence="2 3" key="1">
    <citation type="submission" date="2020-08" db="EMBL/GenBank/DDBJ databases">
        <title>Genomic Encyclopedia of Type Strains, Phase III (KMG-III): the genomes of soil and plant-associated and newly described type strains.</title>
        <authorList>
            <person name="Whitman W."/>
        </authorList>
    </citation>
    <scope>NUCLEOTIDE SEQUENCE [LARGE SCALE GENOMIC DNA]</scope>
    <source>
        <strain evidence="2 3">CECT 5831</strain>
    </source>
</reference>
<accession>A0A839TRI5</accession>
<dbReference type="RefSeq" id="WP_183582469.1">
    <property type="nucleotide sequence ID" value="NZ_JACHXJ010000002.1"/>
</dbReference>
<dbReference type="EMBL" id="JACHXJ010000002">
    <property type="protein sequence ID" value="MBB3128280.1"/>
    <property type="molecule type" value="Genomic_DNA"/>
</dbReference>
<evidence type="ECO:0000256" key="1">
    <source>
        <dbReference type="SAM" id="Phobius"/>
    </source>
</evidence>
<keyword evidence="1" id="KW-0472">Membrane</keyword>
<keyword evidence="1" id="KW-0812">Transmembrane</keyword>
<sequence length="91" mass="10107">MFWTIYNMCRAISQALVLVIIQWVAKPDVASHLLAGAQNLDLNRSRDALIHASNVGFRLFAAFLALAILLGLFLLGTQKKRQGTRPVKNSE</sequence>
<dbReference type="AlphaFoldDB" id="A0A839TRI5"/>
<name>A0A839TRI5_9BACL</name>
<comment type="caution">
    <text evidence="2">The sequence shown here is derived from an EMBL/GenBank/DDBJ whole genome shotgun (WGS) entry which is preliminary data.</text>
</comment>
<organism evidence="2 3">
    <name type="scientific">Paenibacillus rhizosphaerae</name>
    <dbReference type="NCBI Taxonomy" id="297318"/>
    <lineage>
        <taxon>Bacteria</taxon>
        <taxon>Bacillati</taxon>
        <taxon>Bacillota</taxon>
        <taxon>Bacilli</taxon>
        <taxon>Bacillales</taxon>
        <taxon>Paenibacillaceae</taxon>
        <taxon>Paenibacillus</taxon>
    </lineage>
</organism>
<evidence type="ECO:0000313" key="2">
    <source>
        <dbReference type="EMBL" id="MBB3128280.1"/>
    </source>
</evidence>
<protein>
    <submittedName>
        <fullName evidence="2">Uncharacterized protein</fullName>
    </submittedName>
</protein>
<keyword evidence="1" id="KW-1133">Transmembrane helix</keyword>
<dbReference type="Proteomes" id="UP000517523">
    <property type="component" value="Unassembled WGS sequence"/>
</dbReference>
<evidence type="ECO:0000313" key="3">
    <source>
        <dbReference type="Proteomes" id="UP000517523"/>
    </source>
</evidence>